<dbReference type="EC" id="1.3.1.-" evidence="5"/>
<reference evidence="9 10" key="1">
    <citation type="submission" date="2017-09" db="EMBL/GenBank/DDBJ databases">
        <title>Complete genome sequence of Verrucomicrobial strain HZ-65, isolated from freshwater.</title>
        <authorList>
            <person name="Choi A."/>
        </authorList>
    </citation>
    <scope>NUCLEOTIDE SEQUENCE [LARGE SCALE GENOMIC DNA]</scope>
    <source>
        <strain evidence="9 10">HZ-65</strain>
    </source>
</reference>
<dbReference type="GO" id="GO:0050660">
    <property type="term" value="F:flavin adenine dinucleotide binding"/>
    <property type="evidence" value="ECO:0007669"/>
    <property type="project" value="InterPro"/>
</dbReference>
<comment type="similarity">
    <text evidence="5">Belongs to the dus family.</text>
</comment>
<feature type="domain" description="DUS-like FMN-binding" evidence="8">
    <location>
        <begin position="1"/>
        <end position="293"/>
    </location>
</feature>
<dbReference type="PANTHER" id="PTHR45846:SF1">
    <property type="entry name" value="TRNA-DIHYDROURIDINE(47) SYNTHASE [NAD(P)(+)]-LIKE"/>
    <property type="match status" value="1"/>
</dbReference>
<evidence type="ECO:0000313" key="10">
    <source>
        <dbReference type="Proteomes" id="UP000217265"/>
    </source>
</evidence>
<comment type="cofactor">
    <cofactor evidence="5 7">
        <name>FMN</name>
        <dbReference type="ChEBI" id="CHEBI:58210"/>
    </cofactor>
</comment>
<dbReference type="OrthoDB" id="9764501at2"/>
<keyword evidence="4 5" id="KW-0560">Oxidoreductase</keyword>
<dbReference type="InterPro" id="IPR035587">
    <property type="entry name" value="DUS-like_FMN-bd"/>
</dbReference>
<dbReference type="InterPro" id="IPR001269">
    <property type="entry name" value="DUS_fam"/>
</dbReference>
<evidence type="ECO:0000313" key="9">
    <source>
        <dbReference type="EMBL" id="ATC66232.1"/>
    </source>
</evidence>
<evidence type="ECO:0000256" key="1">
    <source>
        <dbReference type="ARBA" id="ARBA00022630"/>
    </source>
</evidence>
<dbReference type="Proteomes" id="UP000217265">
    <property type="component" value="Chromosome"/>
</dbReference>
<dbReference type="GO" id="GO:0003723">
    <property type="term" value="F:RNA binding"/>
    <property type="evidence" value="ECO:0007669"/>
    <property type="project" value="TreeGrafter"/>
</dbReference>
<keyword evidence="1 5" id="KW-0285">Flavoprotein</keyword>
<evidence type="ECO:0000256" key="4">
    <source>
        <dbReference type="ARBA" id="ARBA00023002"/>
    </source>
</evidence>
<dbReference type="PANTHER" id="PTHR45846">
    <property type="entry name" value="TRNA-DIHYDROURIDINE(47) SYNTHASE [NAD(P)(+)]-LIKE"/>
    <property type="match status" value="1"/>
</dbReference>
<organism evidence="9 10">
    <name type="scientific">Nibricoccus aquaticus</name>
    <dbReference type="NCBI Taxonomy" id="2576891"/>
    <lineage>
        <taxon>Bacteria</taxon>
        <taxon>Pseudomonadati</taxon>
        <taxon>Verrucomicrobiota</taxon>
        <taxon>Opitutia</taxon>
        <taxon>Opitutales</taxon>
        <taxon>Opitutaceae</taxon>
        <taxon>Nibricoccus</taxon>
    </lineage>
</organism>
<evidence type="ECO:0000256" key="6">
    <source>
        <dbReference type="PIRSR" id="PIRSR006621-1"/>
    </source>
</evidence>
<keyword evidence="2 5" id="KW-0288">FMN</keyword>
<feature type="binding site" evidence="7">
    <location>
        <begin position="208"/>
        <end position="209"/>
    </location>
    <ligand>
        <name>FMN</name>
        <dbReference type="ChEBI" id="CHEBI:58210"/>
    </ligand>
</feature>
<sequence>MQDVTDLAFMRVIAHYGAPDYFVTEFFRVHSQSRPEKHIIRSIDENQTGRPVFAQLIGENIHDLTRTTEELLRHPVAGIDLNLGCPAPKVYKKNVGGGLLREPAKIAEILTALRATVPGLFTVKMRIGFEDTRHFDEILSIVNDNNVDLLSVHGRTVKEMYRSDVHYDWIAHAVSRVRCPVLANGNVTSAVKAADVVATTKAAGVMIGRHAIRNPWIFRQCRERFSGQPISRITLSDVREYIERLFHATKHDGIPERAHVNKMKKYLNFVGQSVDATGAFLHDMRRTETPVELFAACDRHLLAEPAKEFPSEPYPGVIARPNCETPDSASNGCSLENVTA</sequence>
<dbReference type="EMBL" id="CP023344">
    <property type="protein sequence ID" value="ATC66232.1"/>
    <property type="molecule type" value="Genomic_DNA"/>
</dbReference>
<feature type="binding site" evidence="7">
    <location>
        <position position="124"/>
    </location>
    <ligand>
        <name>FMN</name>
        <dbReference type="ChEBI" id="CHEBI:58210"/>
    </ligand>
</feature>
<dbReference type="AlphaFoldDB" id="A0A290QP34"/>
<dbReference type="KEGG" id="vbh:CMV30_18445"/>
<proteinExistence type="inferred from homology"/>
<name>A0A290QP34_9BACT</name>
<evidence type="ECO:0000259" key="8">
    <source>
        <dbReference type="Pfam" id="PF01207"/>
    </source>
</evidence>
<dbReference type="Gene3D" id="3.20.20.70">
    <property type="entry name" value="Aldolase class I"/>
    <property type="match status" value="1"/>
</dbReference>
<comment type="function">
    <text evidence="5">Catalyzes the synthesis of 5,6-dihydrouridine (D), a modified base found in the D-loop of most tRNAs, via the reduction of the C5-C6 double bond in target uridines.</text>
</comment>
<keyword evidence="10" id="KW-1185">Reference proteome</keyword>
<feature type="binding site" evidence="7">
    <location>
        <position position="153"/>
    </location>
    <ligand>
        <name>FMN</name>
        <dbReference type="ChEBI" id="CHEBI:58210"/>
    </ligand>
</feature>
<dbReference type="GO" id="GO:0017150">
    <property type="term" value="F:tRNA dihydrouridine synthase activity"/>
    <property type="evidence" value="ECO:0007669"/>
    <property type="project" value="InterPro"/>
</dbReference>
<keyword evidence="7" id="KW-0547">Nucleotide-binding</keyword>
<protein>
    <recommendedName>
        <fullName evidence="5">tRNA-dihydrouridine synthase</fullName>
        <ecNumber evidence="5">1.3.1.-</ecNumber>
    </recommendedName>
</protein>
<dbReference type="SUPFAM" id="SSF51395">
    <property type="entry name" value="FMN-linked oxidoreductases"/>
    <property type="match status" value="1"/>
</dbReference>
<dbReference type="Pfam" id="PF01207">
    <property type="entry name" value="Dus"/>
    <property type="match status" value="1"/>
</dbReference>
<feature type="binding site" evidence="7">
    <location>
        <position position="55"/>
    </location>
    <ligand>
        <name>FMN</name>
        <dbReference type="ChEBI" id="CHEBI:58210"/>
    </ligand>
</feature>
<feature type="active site" description="Proton donor" evidence="6">
    <location>
        <position position="85"/>
    </location>
</feature>
<dbReference type="CDD" id="cd02801">
    <property type="entry name" value="DUS_like_FMN"/>
    <property type="match status" value="1"/>
</dbReference>
<evidence type="ECO:0000256" key="5">
    <source>
        <dbReference type="PIRNR" id="PIRNR006621"/>
    </source>
</evidence>
<accession>A0A290QP34</accession>
<evidence type="ECO:0000256" key="7">
    <source>
        <dbReference type="PIRSR" id="PIRSR006621-2"/>
    </source>
</evidence>
<evidence type="ECO:0000256" key="3">
    <source>
        <dbReference type="ARBA" id="ARBA00022694"/>
    </source>
</evidence>
<keyword evidence="3 5" id="KW-0819">tRNA processing</keyword>
<evidence type="ECO:0000256" key="2">
    <source>
        <dbReference type="ARBA" id="ARBA00022643"/>
    </source>
</evidence>
<gene>
    <name evidence="9" type="ORF">CMV30_18445</name>
</gene>
<dbReference type="InterPro" id="IPR013785">
    <property type="entry name" value="Aldolase_TIM"/>
</dbReference>
<dbReference type="PIRSF" id="PIRSF006621">
    <property type="entry name" value="Dus"/>
    <property type="match status" value="1"/>
</dbReference>